<proteinExistence type="predicted"/>
<accession>A0AAV5SGI8</accession>
<evidence type="ECO:0000313" key="1">
    <source>
        <dbReference type="EMBL" id="GMS81580.1"/>
    </source>
</evidence>
<gene>
    <name evidence="1" type="ORF">PENTCL1PPCAC_3755</name>
</gene>
<keyword evidence="2" id="KW-1185">Reference proteome</keyword>
<dbReference type="EMBL" id="BTSX01000001">
    <property type="protein sequence ID" value="GMS81580.1"/>
    <property type="molecule type" value="Genomic_DNA"/>
</dbReference>
<name>A0AAV5SGI8_9BILA</name>
<feature type="non-terminal residue" evidence="1">
    <location>
        <position position="1"/>
    </location>
</feature>
<dbReference type="AlphaFoldDB" id="A0AAV5SGI8"/>
<comment type="caution">
    <text evidence="1">The sequence shown here is derived from an EMBL/GenBank/DDBJ whole genome shotgun (WGS) entry which is preliminary data.</text>
</comment>
<evidence type="ECO:0000313" key="2">
    <source>
        <dbReference type="Proteomes" id="UP001432027"/>
    </source>
</evidence>
<organism evidence="1 2">
    <name type="scientific">Pristionchus entomophagus</name>
    <dbReference type="NCBI Taxonomy" id="358040"/>
    <lineage>
        <taxon>Eukaryota</taxon>
        <taxon>Metazoa</taxon>
        <taxon>Ecdysozoa</taxon>
        <taxon>Nematoda</taxon>
        <taxon>Chromadorea</taxon>
        <taxon>Rhabditida</taxon>
        <taxon>Rhabditina</taxon>
        <taxon>Diplogasteromorpha</taxon>
        <taxon>Diplogasteroidea</taxon>
        <taxon>Neodiplogasteridae</taxon>
        <taxon>Pristionchus</taxon>
    </lineage>
</organism>
<dbReference type="Proteomes" id="UP001432027">
    <property type="component" value="Unassembled WGS sequence"/>
</dbReference>
<sequence length="69" mass="7640">SPFQAGEVITHDTMRTCSLAQINSTPYGPPSEFCVVETALLKTDAKRTLLHTSDSDQLPFCRLKSLNEK</sequence>
<reference evidence="1" key="1">
    <citation type="submission" date="2023-10" db="EMBL/GenBank/DDBJ databases">
        <title>Genome assembly of Pristionchus species.</title>
        <authorList>
            <person name="Yoshida K."/>
            <person name="Sommer R.J."/>
        </authorList>
    </citation>
    <scope>NUCLEOTIDE SEQUENCE</scope>
    <source>
        <strain evidence="1">RS0144</strain>
    </source>
</reference>
<protein>
    <submittedName>
        <fullName evidence="1">Uncharacterized protein</fullName>
    </submittedName>
</protein>